<keyword evidence="5" id="KW-1185">Reference proteome</keyword>
<evidence type="ECO:0000256" key="2">
    <source>
        <dbReference type="SAM" id="SignalP"/>
    </source>
</evidence>
<evidence type="ECO:0000313" key="4">
    <source>
        <dbReference type="EMBL" id="MDG4715800.1"/>
    </source>
</evidence>
<gene>
    <name evidence="4" type="ORF">P7122_07950</name>
</gene>
<evidence type="ECO:0000313" key="5">
    <source>
        <dbReference type="Proteomes" id="UP001529085"/>
    </source>
</evidence>
<dbReference type="RefSeq" id="WP_278005257.1">
    <property type="nucleotide sequence ID" value="NZ_JARSBN010000004.1"/>
</dbReference>
<evidence type="ECO:0000256" key="1">
    <source>
        <dbReference type="ARBA" id="ARBA00022729"/>
    </source>
</evidence>
<dbReference type="Proteomes" id="UP001529085">
    <property type="component" value="Unassembled WGS sequence"/>
</dbReference>
<dbReference type="NCBIfam" id="TIGR04183">
    <property type="entry name" value="Por_Secre_tail"/>
    <property type="match status" value="1"/>
</dbReference>
<comment type="caution">
    <text evidence="4">The sequence shown here is derived from an EMBL/GenBank/DDBJ whole genome shotgun (WGS) entry which is preliminary data.</text>
</comment>
<name>A0ABT6G1G5_9FLAO</name>
<feature type="signal peptide" evidence="2">
    <location>
        <begin position="1"/>
        <end position="20"/>
    </location>
</feature>
<reference evidence="4 5" key="1">
    <citation type="submission" date="2023-03" db="EMBL/GenBank/DDBJ databases">
        <title>Strain YYF002 represents a novel species in the genus Winogradskyella isolated from seawater.</title>
        <authorList>
            <person name="Fu Z.-Y."/>
        </authorList>
    </citation>
    <scope>NUCLEOTIDE SEQUENCE [LARGE SCALE GENOMIC DNA]</scope>
    <source>
        <strain evidence="4 5">YYF002</strain>
    </source>
</reference>
<sequence>MKKITLLFLMLFATTTLIYGQCTTTTGGQWPTSTVTLVNSGAVETIATNNWPNAEFSIIENVLPGSDYTVAGSGMYITVTNTADDSVITSGSDSVSFTAAPGVTGLTIYWHLDAACGTNNGPSTQTTIQCTTCTCTYTVAPSCVTEITPVNNDLSATVGAGGSVTFDWNTDPNAESYELFINGFSQGMRQPGITFTGFEYGTAYTWSVVPTNCFSAATGCAEWSFTTESCTETVAPGVQATNPYPADAATAVSILSPDGGLAFNWTGSSDPNDFYILNIGIANPPTQAISGVEPGEMITGLEINTTYYWSIDVANCAGVTTGSTVWSFTTDSQLSITDEQLVPFSIYPNPANDKLNIKTTLEIDNVTVFNILGQEVASYNGNEIVDSSINISDYKSGLYLVQITSGDKTEIIKVTKK</sequence>
<proteinExistence type="predicted"/>
<protein>
    <submittedName>
        <fullName evidence="4">T9SS type A sorting domain-containing protein</fullName>
    </submittedName>
</protein>
<dbReference type="InterPro" id="IPR026444">
    <property type="entry name" value="Secre_tail"/>
</dbReference>
<dbReference type="Pfam" id="PF18962">
    <property type="entry name" value="Por_Secre_tail"/>
    <property type="match status" value="1"/>
</dbReference>
<dbReference type="EMBL" id="JARSBN010000004">
    <property type="protein sequence ID" value="MDG4715800.1"/>
    <property type="molecule type" value="Genomic_DNA"/>
</dbReference>
<accession>A0ABT6G1G5</accession>
<keyword evidence="1 2" id="KW-0732">Signal</keyword>
<feature type="chain" id="PRO_5046704918" evidence="2">
    <location>
        <begin position="21"/>
        <end position="417"/>
    </location>
</feature>
<organism evidence="4 5">
    <name type="scientific">Winogradskyella marincola</name>
    <dbReference type="NCBI Taxonomy" id="3037795"/>
    <lineage>
        <taxon>Bacteria</taxon>
        <taxon>Pseudomonadati</taxon>
        <taxon>Bacteroidota</taxon>
        <taxon>Flavobacteriia</taxon>
        <taxon>Flavobacteriales</taxon>
        <taxon>Flavobacteriaceae</taxon>
        <taxon>Winogradskyella</taxon>
    </lineage>
</organism>
<feature type="domain" description="Secretion system C-terminal sorting" evidence="3">
    <location>
        <begin position="346"/>
        <end position="413"/>
    </location>
</feature>
<evidence type="ECO:0000259" key="3">
    <source>
        <dbReference type="Pfam" id="PF18962"/>
    </source>
</evidence>